<dbReference type="EMBL" id="SRME01000015">
    <property type="protein sequence ID" value="TGG85834.1"/>
    <property type="molecule type" value="Genomic_DNA"/>
</dbReference>
<reference evidence="2 4" key="2">
    <citation type="submission" date="2019-04" db="EMBL/GenBank/DDBJ databases">
        <title>Draft genome sequence data and analysis of a Fermenting Bacterium, Geotoga petraea strain HO-Geo1, isolated from heavy-oil petroleum reservoir in Russia.</title>
        <authorList>
            <person name="Grouzdev D.S."/>
            <person name="Semenova E.M."/>
            <person name="Sokolova D.S."/>
            <person name="Tourova T.P."/>
            <person name="Poltaraus A.B."/>
            <person name="Nazina T.N."/>
        </authorList>
    </citation>
    <scope>NUCLEOTIDE SEQUENCE [LARGE SCALE GENOMIC DNA]</scope>
    <source>
        <strain evidence="2 4">HO-Geo1</strain>
    </source>
</reference>
<sequence length="354" mass="42924">MNNEAILNKIYKDKYIEIAIEAYKLYIETDNYKMIEKNVDDMNIKNFCKNFEINFEDFEVKDLKLIIDNLSEKYSLSKSEIKTFLQLMSDENEYKFNIYTAIKYLSHHSQLLYKLKNNESDLLVYINDLDYDYLKSLKDKYANNEKVNKIRHEVIEHLLENKKININTLENIKDNIEKQYDKNILHSWNNFTILFPLYYYKFQFRVQNELYRISDFIKSINKINEQKLKEKIVGFFGGQNFGNDSSWLVLYPENNKSHKNSQLLAFAVENKEIKFGLDFGNNIKKERDMEKVNVDHIDFDITNKMKEKYLQVYNEFINFKQMENKYDENIIKTFIQFEFIEPIDIFFERVKKYI</sequence>
<dbReference type="RefSeq" id="WP_091403847.1">
    <property type="nucleotide sequence ID" value="NZ_FMYV01000005.1"/>
</dbReference>
<gene>
    <name evidence="2" type="ORF">E4650_10210</name>
    <name evidence="1" type="ORF">SAMN04488588_1311</name>
</gene>
<proteinExistence type="predicted"/>
<dbReference type="AlphaFoldDB" id="A0A1G6MMM7"/>
<dbReference type="EMBL" id="FMYV01000005">
    <property type="protein sequence ID" value="SDC56731.1"/>
    <property type="molecule type" value="Genomic_DNA"/>
</dbReference>
<organism evidence="1 3">
    <name type="scientific">Geotoga petraea</name>
    <dbReference type="NCBI Taxonomy" id="28234"/>
    <lineage>
        <taxon>Bacteria</taxon>
        <taxon>Thermotogati</taxon>
        <taxon>Thermotogota</taxon>
        <taxon>Thermotogae</taxon>
        <taxon>Petrotogales</taxon>
        <taxon>Petrotogaceae</taxon>
        <taxon>Geotoga</taxon>
    </lineage>
</organism>
<evidence type="ECO:0000313" key="4">
    <source>
        <dbReference type="Proteomes" id="UP000297288"/>
    </source>
</evidence>
<accession>A0A1G6MMM7</accession>
<dbReference type="Proteomes" id="UP000297288">
    <property type="component" value="Unassembled WGS sequence"/>
</dbReference>
<keyword evidence="3" id="KW-1185">Reference proteome</keyword>
<protein>
    <submittedName>
        <fullName evidence="1">Uncharacterized protein</fullName>
    </submittedName>
</protein>
<dbReference type="Proteomes" id="UP000199322">
    <property type="component" value="Unassembled WGS sequence"/>
</dbReference>
<evidence type="ECO:0000313" key="1">
    <source>
        <dbReference type="EMBL" id="SDC56731.1"/>
    </source>
</evidence>
<evidence type="ECO:0000313" key="3">
    <source>
        <dbReference type="Proteomes" id="UP000199322"/>
    </source>
</evidence>
<reference evidence="1 3" key="1">
    <citation type="submission" date="2016-10" db="EMBL/GenBank/DDBJ databases">
        <authorList>
            <person name="de Groot N.N."/>
        </authorList>
    </citation>
    <scope>NUCLEOTIDE SEQUENCE [LARGE SCALE GENOMIC DNA]</scope>
    <source>
        <strain evidence="1 3">WG14</strain>
    </source>
</reference>
<name>A0A1G6MMM7_9BACT</name>
<dbReference type="STRING" id="28234.SAMN04488588_1311"/>
<evidence type="ECO:0000313" key="2">
    <source>
        <dbReference type="EMBL" id="TGG85834.1"/>
    </source>
</evidence>
<dbReference type="OrthoDB" id="9781481at2"/>